<dbReference type="RefSeq" id="WP_413277086.1">
    <property type="nucleotide sequence ID" value="NZ_JBHFNT010000072.1"/>
</dbReference>
<dbReference type="PANTHER" id="PTHR37481:SF1">
    <property type="entry name" value="LIPOPOLYSACCHARIDE EXPORT SYSTEM PROTEIN LPTC"/>
    <property type="match status" value="1"/>
</dbReference>
<proteinExistence type="predicted"/>
<evidence type="ECO:0000313" key="8">
    <source>
        <dbReference type="Proteomes" id="UP001576780"/>
    </source>
</evidence>
<keyword evidence="5" id="KW-0472">Membrane</keyword>
<evidence type="ECO:0000256" key="2">
    <source>
        <dbReference type="ARBA" id="ARBA00022519"/>
    </source>
</evidence>
<dbReference type="InterPro" id="IPR026265">
    <property type="entry name" value="LptC"/>
</dbReference>
<comment type="caution">
    <text evidence="7">The sequence shown here is derived from an EMBL/GenBank/DDBJ whole genome shotgun (WGS) entry which is preliminary data.</text>
</comment>
<evidence type="ECO:0000256" key="1">
    <source>
        <dbReference type="ARBA" id="ARBA00022475"/>
    </source>
</evidence>
<dbReference type="PROSITE" id="PS51257">
    <property type="entry name" value="PROKAR_LIPOPROTEIN"/>
    <property type="match status" value="1"/>
</dbReference>
<gene>
    <name evidence="7" type="primary">lptC</name>
    <name evidence="7" type="ORF">ACE1CA_09005</name>
</gene>
<evidence type="ECO:0000256" key="5">
    <source>
        <dbReference type="ARBA" id="ARBA00023136"/>
    </source>
</evidence>
<evidence type="ECO:0000256" key="4">
    <source>
        <dbReference type="ARBA" id="ARBA00022989"/>
    </source>
</evidence>
<dbReference type="Pfam" id="PF06835">
    <property type="entry name" value="LptC"/>
    <property type="match status" value="2"/>
</dbReference>
<dbReference type="InterPro" id="IPR052363">
    <property type="entry name" value="LPS_export_LptC"/>
</dbReference>
<feature type="region of interest" description="Disordered" evidence="6">
    <location>
        <begin position="377"/>
        <end position="396"/>
    </location>
</feature>
<evidence type="ECO:0000256" key="6">
    <source>
        <dbReference type="SAM" id="MobiDB-lite"/>
    </source>
</evidence>
<evidence type="ECO:0000256" key="3">
    <source>
        <dbReference type="ARBA" id="ARBA00022692"/>
    </source>
</evidence>
<keyword evidence="3" id="KW-0812">Transmembrane</keyword>
<dbReference type="Gene3D" id="2.60.450.10">
    <property type="entry name" value="Lipopolysaccharide (LPS) transport protein A like domain"/>
    <property type="match status" value="2"/>
</dbReference>
<reference evidence="7 8" key="1">
    <citation type="submission" date="2024-09" db="EMBL/GenBank/DDBJ databases">
        <title>Floridaenema gen nov. (Aerosakkonemataceae, Aerosakkonematales ord. nov., Cyanobacteria) from benthic tropical and subtropical fresh waters, with the description of four new species.</title>
        <authorList>
            <person name="Moretto J.A."/>
            <person name="Berthold D.E."/>
            <person name="Lefler F.W."/>
            <person name="Huang I.-S."/>
            <person name="Laughinghouse H. IV."/>
        </authorList>
    </citation>
    <scope>NUCLEOTIDE SEQUENCE [LARGE SCALE GENOMIC DNA]</scope>
    <source>
        <strain evidence="7 8">BLCC-F167</strain>
    </source>
</reference>
<accession>A0ABV4WHX4</accession>
<dbReference type="EMBL" id="JBHFNT010000072">
    <property type="protein sequence ID" value="MFB2834657.1"/>
    <property type="molecule type" value="Genomic_DNA"/>
</dbReference>
<keyword evidence="8" id="KW-1185">Reference proteome</keyword>
<keyword evidence="4" id="KW-1133">Transmembrane helix</keyword>
<dbReference type="NCBIfam" id="TIGR04409">
    <property type="entry name" value="LptC_YrbK"/>
    <property type="match status" value="1"/>
</dbReference>
<keyword evidence="2" id="KW-0997">Cell inner membrane</keyword>
<dbReference type="Proteomes" id="UP001576780">
    <property type="component" value="Unassembled WGS sequence"/>
</dbReference>
<dbReference type="PANTHER" id="PTHR37481">
    <property type="entry name" value="LIPOPOLYSACCHARIDE EXPORT SYSTEM PROTEIN LPTC"/>
    <property type="match status" value="1"/>
</dbReference>
<evidence type="ECO:0000313" key="7">
    <source>
        <dbReference type="EMBL" id="MFB2834657.1"/>
    </source>
</evidence>
<keyword evidence="1" id="KW-1003">Cell membrane</keyword>
<organism evidence="7 8">
    <name type="scientific">Floridaenema evergladense BLCC-F167</name>
    <dbReference type="NCBI Taxonomy" id="3153639"/>
    <lineage>
        <taxon>Bacteria</taxon>
        <taxon>Bacillati</taxon>
        <taxon>Cyanobacteriota</taxon>
        <taxon>Cyanophyceae</taxon>
        <taxon>Oscillatoriophycideae</taxon>
        <taxon>Aerosakkonematales</taxon>
        <taxon>Aerosakkonemataceae</taxon>
        <taxon>Floridanema</taxon>
        <taxon>Floridanema evergladense</taxon>
    </lineage>
</organism>
<protein>
    <submittedName>
        <fullName evidence="7">LPS export ABC transporter periplasmic protein LptC</fullName>
    </submittedName>
</protein>
<name>A0ABV4WHX4_9CYAN</name>
<sequence>MRKITLNKLVFFKLILIWLLFGTIACENEGRTARKLAQDSRLAQERALAKEADSSLTLNDVILDKFDDSGRILWKIKAKKAIYSNNKKDAKMETPSGDLFQDGKLVYQVSGQTGEIKEDGKQIFLKGQIVAVDMQNGVILRGNELEWRPDEDILIVRNQLTGSHKQAQASAQEARAFSRAKKIEFIGQVVAKAIDPPLIMKTERLLWQVSEQKMSSDRFIQIDRYNGQNITDRATGNQGEVDLKNKIAKLGKNGQITFSEPPMQIASNAIVWNLNTKIVSSNQPVTIYQREQQITLNASQGRVELTPQIAYLIGGVQGTGQKPPSNLRTDDMTWYLESQQFVANGNVFYQQTDPPLTLNGPKAFGNLKEQKIAITGNGSNSPVITQIVPRGKKPED</sequence>
<dbReference type="InterPro" id="IPR010664">
    <property type="entry name" value="LipoPS_assembly_LptC-rel"/>
</dbReference>